<gene>
    <name evidence="1" type="ORF">CBP12_09060</name>
</gene>
<evidence type="ECO:0000313" key="1">
    <source>
        <dbReference type="EMBL" id="ART80277.1"/>
    </source>
</evidence>
<dbReference type="KEGG" id="ocm:CBP12_09060"/>
<accession>A0A1Y0CZF1</accession>
<organism evidence="1 2">
    <name type="scientific">Oceanisphaera avium</name>
    <dbReference type="NCBI Taxonomy" id="1903694"/>
    <lineage>
        <taxon>Bacteria</taxon>
        <taxon>Pseudomonadati</taxon>
        <taxon>Pseudomonadota</taxon>
        <taxon>Gammaproteobacteria</taxon>
        <taxon>Aeromonadales</taxon>
        <taxon>Aeromonadaceae</taxon>
        <taxon>Oceanisphaera</taxon>
    </lineage>
</organism>
<name>A0A1Y0CZF1_9GAMM</name>
<dbReference type="Proteomes" id="UP000243793">
    <property type="component" value="Chromosome"/>
</dbReference>
<dbReference type="OrthoDB" id="5599709at2"/>
<dbReference type="AlphaFoldDB" id="A0A1Y0CZF1"/>
<protein>
    <submittedName>
        <fullName evidence="1">Uncharacterized protein</fullName>
    </submittedName>
</protein>
<keyword evidence="2" id="KW-1185">Reference proteome</keyword>
<reference evidence="2" key="1">
    <citation type="submission" date="2017-05" db="EMBL/GenBank/DDBJ databases">
        <authorList>
            <person name="Sung H."/>
        </authorList>
    </citation>
    <scope>NUCLEOTIDE SEQUENCE [LARGE SCALE GENOMIC DNA]</scope>
    <source>
        <strain evidence="2">AMac2203</strain>
    </source>
</reference>
<dbReference type="EMBL" id="CP021376">
    <property type="protein sequence ID" value="ART80277.1"/>
    <property type="molecule type" value="Genomic_DNA"/>
</dbReference>
<evidence type="ECO:0000313" key="2">
    <source>
        <dbReference type="Proteomes" id="UP000243793"/>
    </source>
</evidence>
<proteinExistence type="predicted"/>
<dbReference type="RefSeq" id="WP_086964143.1">
    <property type="nucleotide sequence ID" value="NZ_CP021376.1"/>
</dbReference>
<sequence length="153" mass="17949">MDNKAWALCFLDEGVALSVISRKETRCQWLEDKEQAYDYLLSDYLHYVAELGELEPEQIEVATERFNLLVEQYPEPEVLTEYLNDLTAGLTRILWFGPLASLAEDYGDFPLALRAFYWQEYGEGDEDPVTPVMEDDWIYMVECMDDFLLQDDY</sequence>